<proteinExistence type="predicted"/>
<keyword evidence="3" id="KW-1185">Reference proteome</keyword>
<dbReference type="EMBL" id="CP058579">
    <property type="protein sequence ID" value="QLG63048.1"/>
    <property type="molecule type" value="Genomic_DNA"/>
</dbReference>
<gene>
    <name evidence="2" type="ORF">HUG12_15435</name>
</gene>
<name>A0A7D5LC60_9EURY</name>
<dbReference type="Proteomes" id="UP000509626">
    <property type="component" value="Chromosome"/>
</dbReference>
<feature type="region of interest" description="Disordered" evidence="1">
    <location>
        <begin position="61"/>
        <end position="87"/>
    </location>
</feature>
<evidence type="ECO:0000256" key="1">
    <source>
        <dbReference type="SAM" id="MobiDB-lite"/>
    </source>
</evidence>
<accession>A0A7D5LC60</accession>
<protein>
    <submittedName>
        <fullName evidence="2">Uncharacterized protein</fullName>
    </submittedName>
</protein>
<reference evidence="2 3" key="1">
    <citation type="submission" date="2020-06" db="EMBL/GenBank/DDBJ databases">
        <title>NJ-3-1, isolated from saline soil.</title>
        <authorList>
            <person name="Cui H.L."/>
            <person name="Shi X."/>
        </authorList>
    </citation>
    <scope>NUCLEOTIDE SEQUENCE [LARGE SCALE GENOMIC DNA]</scope>
    <source>
        <strain evidence="2 3">NJ-3-1</strain>
    </source>
</reference>
<organism evidence="2 3">
    <name type="scientific">Halorarum salinum</name>
    <dbReference type="NCBI Taxonomy" id="2743089"/>
    <lineage>
        <taxon>Archaea</taxon>
        <taxon>Methanobacteriati</taxon>
        <taxon>Methanobacteriota</taxon>
        <taxon>Stenosarchaea group</taxon>
        <taxon>Halobacteria</taxon>
        <taxon>Halobacteriales</taxon>
        <taxon>Haloferacaceae</taxon>
        <taxon>Halorarum</taxon>
    </lineage>
</organism>
<sequence length="87" mass="9260">MTGASTASGGDEEEKLKVCPECGSSQLYPRRRGYTGDVPDSEHDYRCNGCGLRFDIPDTRERLVPGHSPGDSLAAELEAADADEVSG</sequence>
<evidence type="ECO:0000313" key="2">
    <source>
        <dbReference type="EMBL" id="QLG63048.1"/>
    </source>
</evidence>
<dbReference type="KEGG" id="halu:HUG12_15435"/>
<evidence type="ECO:0000313" key="3">
    <source>
        <dbReference type="Proteomes" id="UP000509626"/>
    </source>
</evidence>
<dbReference type="AlphaFoldDB" id="A0A7D5LC60"/>
<dbReference type="RefSeq" id="WP_179269633.1">
    <property type="nucleotide sequence ID" value="NZ_CP058579.1"/>
</dbReference>
<dbReference type="GeneID" id="56038880"/>
<feature type="compositionally biased region" description="Acidic residues" evidence="1">
    <location>
        <begin position="78"/>
        <end position="87"/>
    </location>
</feature>